<accession>A0A4Y2U6V7</accession>
<dbReference type="EMBL" id="BGPR01033702">
    <property type="protein sequence ID" value="GBO07754.1"/>
    <property type="molecule type" value="Genomic_DNA"/>
</dbReference>
<comment type="caution">
    <text evidence="3">The sequence shown here is derived from an EMBL/GenBank/DDBJ whole genome shotgun (WGS) entry which is preliminary data.</text>
</comment>
<evidence type="ECO:0000313" key="2">
    <source>
        <dbReference type="EMBL" id="GBO07754.1"/>
    </source>
</evidence>
<dbReference type="Proteomes" id="UP000499080">
    <property type="component" value="Unassembled WGS sequence"/>
</dbReference>
<sequence length="70" mass="7453">ILALRRQGQRPLVGEVVNLELGCLPGNGPPIGWKHRAAALLIRELLDSMLLFIQLSAMTPIVLGSGPLAS</sequence>
<organism evidence="3 4">
    <name type="scientific">Araneus ventricosus</name>
    <name type="common">Orbweaver spider</name>
    <name type="synonym">Epeira ventricosa</name>
    <dbReference type="NCBI Taxonomy" id="182803"/>
    <lineage>
        <taxon>Eukaryota</taxon>
        <taxon>Metazoa</taxon>
        <taxon>Ecdysozoa</taxon>
        <taxon>Arthropoda</taxon>
        <taxon>Chelicerata</taxon>
        <taxon>Arachnida</taxon>
        <taxon>Araneae</taxon>
        <taxon>Araneomorphae</taxon>
        <taxon>Entelegynae</taxon>
        <taxon>Araneoidea</taxon>
        <taxon>Araneidae</taxon>
        <taxon>Araneus</taxon>
    </lineage>
</organism>
<evidence type="ECO:0000313" key="4">
    <source>
        <dbReference type="Proteomes" id="UP000499080"/>
    </source>
</evidence>
<keyword evidence="4" id="KW-1185">Reference proteome</keyword>
<proteinExistence type="predicted"/>
<gene>
    <name evidence="2" type="ORF">AVEN_61356_1</name>
    <name evidence="1" type="ORF">AVEN_67182_1</name>
    <name evidence="3" type="ORF">AVEN_74719_1</name>
</gene>
<dbReference type="EMBL" id="BGPR01033708">
    <property type="protein sequence ID" value="GBO07764.1"/>
    <property type="molecule type" value="Genomic_DNA"/>
</dbReference>
<name>A0A4Y2U6V7_ARAVE</name>
<evidence type="ECO:0000313" key="1">
    <source>
        <dbReference type="EMBL" id="GBM21334.1"/>
    </source>
</evidence>
<evidence type="ECO:0000313" key="3">
    <source>
        <dbReference type="EMBL" id="GBO07764.1"/>
    </source>
</evidence>
<feature type="non-terminal residue" evidence="3">
    <location>
        <position position="1"/>
    </location>
</feature>
<reference evidence="3 4" key="1">
    <citation type="journal article" date="2019" name="Sci. Rep.">
        <title>Orb-weaving spider Araneus ventricosus genome elucidates the spidroin gene catalogue.</title>
        <authorList>
            <person name="Kono N."/>
            <person name="Nakamura H."/>
            <person name="Ohtoshi R."/>
            <person name="Moran D.A.P."/>
            <person name="Shinohara A."/>
            <person name="Yoshida Y."/>
            <person name="Fujiwara M."/>
            <person name="Mori M."/>
            <person name="Tomita M."/>
            <person name="Arakawa K."/>
        </authorList>
    </citation>
    <scope>NUCLEOTIDE SEQUENCE [LARGE SCALE GENOMIC DNA]</scope>
</reference>
<protein>
    <submittedName>
        <fullName evidence="3">Uncharacterized protein</fullName>
    </submittedName>
</protein>
<dbReference type="EMBL" id="BGPR01090940">
    <property type="protein sequence ID" value="GBM21334.1"/>
    <property type="molecule type" value="Genomic_DNA"/>
</dbReference>
<dbReference type="AlphaFoldDB" id="A0A4Y2U6V7"/>